<evidence type="ECO:0000256" key="4">
    <source>
        <dbReference type="ARBA" id="ARBA00023004"/>
    </source>
</evidence>
<evidence type="ECO:0000313" key="6">
    <source>
        <dbReference type="EMBL" id="KAJ5547392.1"/>
    </source>
</evidence>
<evidence type="ECO:0000313" key="7">
    <source>
        <dbReference type="Proteomes" id="UP001220324"/>
    </source>
</evidence>
<evidence type="ECO:0000256" key="5">
    <source>
        <dbReference type="ARBA" id="ARBA00023239"/>
    </source>
</evidence>
<dbReference type="AlphaFoldDB" id="A0AAD6GHS4"/>
<gene>
    <name evidence="6" type="ORF">N7494_004977</name>
</gene>
<sequence length="337" mass="37671">MWGVKLSQKEPFVYSIFGLQYRDGELSTEKESMRSNFDALITAKATHIDRVIQEDAFTTNHGKTFVWLGIPRLVDEPTGIPLLVIAPPNAGMWREVMMPDASRTQHGTNRPDQIGLGTLGSRVSVADKSGYWGCYRQRMNASTSDRFATPLAKDLKPCPSIILPPGQVSIRSERVLLTHFPDNICFVVEGQDHSEISPEEKEYWFQNFHESVETWIKDLMSAEADSGILDGRLCFDTESGAFGNSPISALSYNKKIQLFYFKDMRHMERIGRSNKGHAQLRDRFLAAYGPGGDMSAGKIGLWVETTVLKAGEMECEYVGCLEGTGWMAWAGRGSKIV</sequence>
<dbReference type="InterPro" id="IPR025702">
    <property type="entry name" value="OXD"/>
</dbReference>
<keyword evidence="7" id="KW-1185">Reference proteome</keyword>
<name>A0AAD6GHS4_9EURO</name>
<dbReference type="GO" id="GO:0016829">
    <property type="term" value="F:lyase activity"/>
    <property type="evidence" value="ECO:0007669"/>
    <property type="project" value="UniProtKB-KW"/>
</dbReference>
<evidence type="ECO:0000256" key="1">
    <source>
        <dbReference type="ARBA" id="ARBA00001970"/>
    </source>
</evidence>
<organism evidence="6 7">
    <name type="scientific">Penicillium frequentans</name>
    <dbReference type="NCBI Taxonomy" id="3151616"/>
    <lineage>
        <taxon>Eukaryota</taxon>
        <taxon>Fungi</taxon>
        <taxon>Dikarya</taxon>
        <taxon>Ascomycota</taxon>
        <taxon>Pezizomycotina</taxon>
        <taxon>Eurotiomycetes</taxon>
        <taxon>Eurotiomycetidae</taxon>
        <taxon>Eurotiales</taxon>
        <taxon>Aspergillaceae</taxon>
        <taxon>Penicillium</taxon>
    </lineage>
</organism>
<comment type="caution">
    <text evidence="6">The sequence shown here is derived from an EMBL/GenBank/DDBJ whole genome shotgun (WGS) entry which is preliminary data.</text>
</comment>
<proteinExistence type="predicted"/>
<protein>
    <submittedName>
        <fullName evidence="6">Uncharacterized protein</fullName>
    </submittedName>
</protein>
<accession>A0AAD6GHS4</accession>
<dbReference type="GO" id="GO:0046872">
    <property type="term" value="F:metal ion binding"/>
    <property type="evidence" value="ECO:0007669"/>
    <property type="project" value="UniProtKB-KW"/>
</dbReference>
<keyword evidence="4" id="KW-0408">Iron</keyword>
<dbReference type="Proteomes" id="UP001220324">
    <property type="component" value="Unassembled WGS sequence"/>
</dbReference>
<reference evidence="6 7" key="1">
    <citation type="journal article" date="2023" name="IMA Fungus">
        <title>Comparative genomic study of the Penicillium genus elucidates a diverse pangenome and 15 lateral gene transfer events.</title>
        <authorList>
            <person name="Petersen C."/>
            <person name="Sorensen T."/>
            <person name="Nielsen M.R."/>
            <person name="Sondergaard T.E."/>
            <person name="Sorensen J.L."/>
            <person name="Fitzpatrick D.A."/>
            <person name="Frisvad J.C."/>
            <person name="Nielsen K.L."/>
        </authorList>
    </citation>
    <scope>NUCLEOTIDE SEQUENCE [LARGE SCALE GENOMIC DNA]</scope>
    <source>
        <strain evidence="6 7">IBT 35679</strain>
    </source>
</reference>
<keyword evidence="2" id="KW-0349">Heme</keyword>
<dbReference type="Pfam" id="PF13816">
    <property type="entry name" value="Dehydratase_hem"/>
    <property type="match status" value="1"/>
</dbReference>
<keyword evidence="3" id="KW-0479">Metal-binding</keyword>
<comment type="cofactor">
    <cofactor evidence="1">
        <name>heme b</name>
        <dbReference type="ChEBI" id="CHEBI:60344"/>
    </cofactor>
</comment>
<keyword evidence="5" id="KW-0456">Lyase</keyword>
<evidence type="ECO:0000256" key="2">
    <source>
        <dbReference type="ARBA" id="ARBA00022617"/>
    </source>
</evidence>
<dbReference type="EMBL" id="JAQIZZ010000003">
    <property type="protein sequence ID" value="KAJ5547392.1"/>
    <property type="molecule type" value="Genomic_DNA"/>
</dbReference>
<evidence type="ECO:0000256" key="3">
    <source>
        <dbReference type="ARBA" id="ARBA00022723"/>
    </source>
</evidence>